<dbReference type="Pfam" id="PF09335">
    <property type="entry name" value="VTT_dom"/>
    <property type="match status" value="1"/>
</dbReference>
<gene>
    <name evidence="8" type="ORF">M911_08040</name>
</gene>
<comment type="subcellular location">
    <subcellularLocation>
        <location evidence="1 6">Cell membrane</location>
        <topology evidence="1 6">Multi-pass membrane protein</topology>
    </subcellularLocation>
</comment>
<keyword evidence="3 6" id="KW-0812">Transmembrane</keyword>
<feature type="transmembrane region" description="Helical" evidence="6">
    <location>
        <begin position="85"/>
        <end position="106"/>
    </location>
</feature>
<comment type="similarity">
    <text evidence="6">Belongs to the TVP38/TMEM64 family.</text>
</comment>
<evidence type="ECO:0000256" key="1">
    <source>
        <dbReference type="ARBA" id="ARBA00004651"/>
    </source>
</evidence>
<evidence type="ECO:0000256" key="4">
    <source>
        <dbReference type="ARBA" id="ARBA00022989"/>
    </source>
</evidence>
<feature type="transmembrane region" description="Helical" evidence="6">
    <location>
        <begin position="16"/>
        <end position="40"/>
    </location>
</feature>
<reference evidence="9" key="2">
    <citation type="submission" date="2014-02" db="EMBL/GenBank/DDBJ databases">
        <title>Draft Genome Sequence of extremely halophilic bacteria Halorhodospira halochloris.</title>
        <authorList>
            <person name="Singh K.S."/>
        </authorList>
    </citation>
    <scope>NUCLEOTIDE SEQUENCE [LARGE SCALE GENOMIC DNA]</scope>
    <source>
        <strain evidence="9">A</strain>
    </source>
</reference>
<feature type="transmembrane region" description="Helical" evidence="6">
    <location>
        <begin position="52"/>
        <end position="79"/>
    </location>
</feature>
<accession>W8KH82</accession>
<evidence type="ECO:0000256" key="3">
    <source>
        <dbReference type="ARBA" id="ARBA00022692"/>
    </source>
</evidence>
<dbReference type="PATRIC" id="fig|1354791.3.peg.2056"/>
<dbReference type="PANTHER" id="PTHR12677:SF59">
    <property type="entry name" value="GOLGI APPARATUS MEMBRANE PROTEIN TVP38-RELATED"/>
    <property type="match status" value="1"/>
</dbReference>
<feature type="domain" description="VTT" evidence="7">
    <location>
        <begin position="69"/>
        <end position="182"/>
    </location>
</feature>
<evidence type="ECO:0000256" key="2">
    <source>
        <dbReference type="ARBA" id="ARBA00022475"/>
    </source>
</evidence>
<feature type="transmembrane region" description="Helical" evidence="6">
    <location>
        <begin position="163"/>
        <end position="181"/>
    </location>
</feature>
<proteinExistence type="inferred from homology"/>
<reference evidence="8 9" key="1">
    <citation type="journal article" date="2014" name="J Genomics">
        <title>Draft Genome Sequence of the Extremely Halophilic Phototrophic Purple Sulfur Bacterium Halorhodospira halochloris.</title>
        <authorList>
            <person name="Singh K.S."/>
            <person name="Kirksey J."/>
            <person name="Hoff W.D."/>
            <person name="Deole R."/>
        </authorList>
    </citation>
    <scope>NUCLEOTIDE SEQUENCE [LARGE SCALE GENOMIC DNA]</scope>
    <source>
        <strain evidence="8 9">A</strain>
    </source>
</reference>
<evidence type="ECO:0000259" key="7">
    <source>
        <dbReference type="Pfam" id="PF09335"/>
    </source>
</evidence>
<keyword evidence="2 6" id="KW-1003">Cell membrane</keyword>
<name>W8KH82_9GAMM</name>
<sequence length="227" mass="24301">MTDRKPRRHPLARPRLWILIILVVTGLVLAAWQPISLDALLDWGHAMSANPLVAVGIILLQALLLAAALPGTLMLWVVAPVYAPPVAALILTCGSVLGALGAYMVARRLRGAHPEEVDHGRVLNLLRERGDLLTQLTLRVTPGFPHSVVNYAAGMLHLPLKTFLVAAVIGLGVKWMVYAAAVDALVDVGTGAEPLGLESVAPLLVLALFLGIGAVARHLFLRHRGRR</sequence>
<dbReference type="InterPro" id="IPR015414">
    <property type="entry name" value="TMEM64"/>
</dbReference>
<dbReference type="EMBL" id="CP007268">
    <property type="protein sequence ID" value="AHK79114.1"/>
    <property type="molecule type" value="Genomic_DNA"/>
</dbReference>
<dbReference type="GO" id="GO:0005886">
    <property type="term" value="C:plasma membrane"/>
    <property type="evidence" value="ECO:0007669"/>
    <property type="project" value="UniProtKB-SubCell"/>
</dbReference>
<evidence type="ECO:0000256" key="5">
    <source>
        <dbReference type="ARBA" id="ARBA00023136"/>
    </source>
</evidence>
<dbReference type="KEGG" id="hhc:M911_08040"/>
<dbReference type="AlphaFoldDB" id="W8KH82"/>
<feature type="transmembrane region" description="Helical" evidence="6">
    <location>
        <begin position="201"/>
        <end position="220"/>
    </location>
</feature>
<dbReference type="PANTHER" id="PTHR12677">
    <property type="entry name" value="GOLGI APPARATUS MEMBRANE PROTEIN TVP38-RELATED"/>
    <property type="match status" value="1"/>
</dbReference>
<evidence type="ECO:0000313" key="8">
    <source>
        <dbReference type="EMBL" id="AHK79114.1"/>
    </source>
</evidence>
<keyword evidence="9" id="KW-1185">Reference proteome</keyword>
<dbReference type="HOGENOM" id="CLU_1218395_0_0_6"/>
<protein>
    <recommendedName>
        <fullName evidence="6">TVP38/TMEM64 family membrane protein</fullName>
    </recommendedName>
</protein>
<organism evidence="8 9">
    <name type="scientific">Ectothiorhodospira haloalkaliphila</name>
    <dbReference type="NCBI Taxonomy" id="421628"/>
    <lineage>
        <taxon>Bacteria</taxon>
        <taxon>Pseudomonadati</taxon>
        <taxon>Pseudomonadota</taxon>
        <taxon>Gammaproteobacteria</taxon>
        <taxon>Chromatiales</taxon>
        <taxon>Ectothiorhodospiraceae</taxon>
        <taxon>Ectothiorhodospira</taxon>
    </lineage>
</organism>
<dbReference type="Proteomes" id="UP000019442">
    <property type="component" value="Chromosome"/>
</dbReference>
<evidence type="ECO:0000256" key="6">
    <source>
        <dbReference type="RuleBase" id="RU366058"/>
    </source>
</evidence>
<keyword evidence="4 6" id="KW-1133">Transmembrane helix</keyword>
<dbReference type="InterPro" id="IPR032816">
    <property type="entry name" value="VTT_dom"/>
</dbReference>
<keyword evidence="5 6" id="KW-0472">Membrane</keyword>
<dbReference type="RefSeq" id="WP_025281550.1">
    <property type="nucleotide sequence ID" value="NZ_CP007268.1"/>
</dbReference>
<evidence type="ECO:0000313" key="9">
    <source>
        <dbReference type="Proteomes" id="UP000019442"/>
    </source>
</evidence>